<dbReference type="EMBL" id="JAEHTE010000001">
    <property type="protein sequence ID" value="MBI6882696.1"/>
    <property type="molecule type" value="Genomic_DNA"/>
</dbReference>
<evidence type="ECO:0000313" key="2">
    <source>
        <dbReference type="Proteomes" id="UP000637061"/>
    </source>
</evidence>
<dbReference type="AlphaFoldDB" id="A0A8I1JHH7"/>
<dbReference type="RefSeq" id="WP_198746304.1">
    <property type="nucleotide sequence ID" value="NZ_JAEHTE010000001.1"/>
</dbReference>
<sequence length="178" mass="20059">MTVKTSGDIHYLIDLKSKEAMNIYYGCKLRHGKTIPDREGFINQVIEDIRSFTAGYDYLVYPESSSDFIKRVVEAQGKPHIVVSKNDVSYLLSLVDGMNLQKAERASHISRIQEMGPSFKINAMKATQRDKYEPHLFKQTTMPEGRGLIVDDSCFSGTTVRALRAATGIQDYLAIFAK</sequence>
<name>A0A8I1JHH7_PSEPU</name>
<gene>
    <name evidence="1" type="ORF">JEU22_02115</name>
</gene>
<proteinExistence type="predicted"/>
<reference evidence="1" key="1">
    <citation type="submission" date="2020-12" db="EMBL/GenBank/DDBJ databases">
        <title>Enhanced detection system for hospital associated transmission using whole genome sequencing surveillance.</title>
        <authorList>
            <person name="Harrison L.H."/>
            <person name="Van Tyne D."/>
            <person name="Marsh J.W."/>
            <person name="Griffith M.P."/>
            <person name="Snyder D.J."/>
            <person name="Cooper V.S."/>
            <person name="Mustapha M."/>
        </authorList>
    </citation>
    <scope>NUCLEOTIDE SEQUENCE</scope>
    <source>
        <strain evidence="1">PSB00042</strain>
    </source>
</reference>
<dbReference type="Proteomes" id="UP000637061">
    <property type="component" value="Unassembled WGS sequence"/>
</dbReference>
<comment type="caution">
    <text evidence="1">The sequence shown here is derived from an EMBL/GenBank/DDBJ whole genome shotgun (WGS) entry which is preliminary data.</text>
</comment>
<organism evidence="1 2">
    <name type="scientific">Pseudomonas putida</name>
    <name type="common">Arthrobacter siderocapsulatus</name>
    <dbReference type="NCBI Taxonomy" id="303"/>
    <lineage>
        <taxon>Bacteria</taxon>
        <taxon>Pseudomonadati</taxon>
        <taxon>Pseudomonadota</taxon>
        <taxon>Gammaproteobacteria</taxon>
        <taxon>Pseudomonadales</taxon>
        <taxon>Pseudomonadaceae</taxon>
        <taxon>Pseudomonas</taxon>
    </lineage>
</organism>
<protein>
    <submittedName>
        <fullName evidence="1">Uncharacterized protein</fullName>
    </submittedName>
</protein>
<evidence type="ECO:0000313" key="1">
    <source>
        <dbReference type="EMBL" id="MBI6882696.1"/>
    </source>
</evidence>
<accession>A0A8I1JHH7</accession>